<reference evidence="8" key="1">
    <citation type="journal article" date="2019" name="Int. J. Syst. Evol. Microbiol.">
        <title>The Global Catalogue of Microorganisms (GCM) 10K type strain sequencing project: providing services to taxonomists for standard genome sequencing and annotation.</title>
        <authorList>
            <consortium name="The Broad Institute Genomics Platform"/>
            <consortium name="The Broad Institute Genome Sequencing Center for Infectious Disease"/>
            <person name="Wu L."/>
            <person name="Ma J."/>
        </authorList>
    </citation>
    <scope>NUCLEOTIDE SEQUENCE [LARGE SCALE GENOMIC DNA]</scope>
    <source>
        <strain evidence="8">JCM 18274</strain>
    </source>
</reference>
<comment type="subcellular location">
    <subcellularLocation>
        <location evidence="1">Secreted</location>
        <location evidence="1">Cell wall</location>
    </subcellularLocation>
</comment>
<name>A0ABP9ELL6_9FLAO</name>
<dbReference type="Pfam" id="PF18962">
    <property type="entry name" value="Por_Secre_tail"/>
    <property type="match status" value="1"/>
</dbReference>
<accession>A0ABP9ELL6</accession>
<dbReference type="InterPro" id="IPR036941">
    <property type="entry name" value="Rcpt_L-dom_sf"/>
</dbReference>
<dbReference type="Gene3D" id="3.80.20.20">
    <property type="entry name" value="Receptor L-domain"/>
    <property type="match status" value="2"/>
</dbReference>
<protein>
    <recommendedName>
        <fullName evidence="6">Secretion system C-terminal sorting domain-containing protein</fullName>
    </recommendedName>
</protein>
<dbReference type="Proteomes" id="UP001500433">
    <property type="component" value="Unassembled WGS sequence"/>
</dbReference>
<evidence type="ECO:0000256" key="1">
    <source>
        <dbReference type="ARBA" id="ARBA00004191"/>
    </source>
</evidence>
<evidence type="ECO:0000256" key="4">
    <source>
        <dbReference type="ARBA" id="ARBA00022729"/>
    </source>
</evidence>
<dbReference type="NCBIfam" id="TIGR04183">
    <property type="entry name" value="Por_Secre_tail"/>
    <property type="match status" value="1"/>
</dbReference>
<evidence type="ECO:0000313" key="7">
    <source>
        <dbReference type="EMBL" id="GAA4882435.1"/>
    </source>
</evidence>
<evidence type="ECO:0000313" key="8">
    <source>
        <dbReference type="Proteomes" id="UP001500433"/>
    </source>
</evidence>
<keyword evidence="8" id="KW-1185">Reference proteome</keyword>
<dbReference type="PANTHER" id="PTHR31018">
    <property type="entry name" value="SPORULATION-SPECIFIC PROTEIN-RELATED"/>
    <property type="match status" value="1"/>
</dbReference>
<dbReference type="EMBL" id="BAABJH010000001">
    <property type="protein sequence ID" value="GAA4882435.1"/>
    <property type="molecule type" value="Genomic_DNA"/>
</dbReference>
<keyword evidence="4" id="KW-0732">Signal</keyword>
<keyword evidence="5" id="KW-0325">Glycoprotein</keyword>
<dbReference type="PANTHER" id="PTHR31018:SF3">
    <property type="entry name" value="RECEPTOR PROTEIN-TYROSINE KINASE"/>
    <property type="match status" value="1"/>
</dbReference>
<proteinExistence type="predicted"/>
<sequence length="371" mass="40762">MKINFYLILFVTLFFSHGLIFSQTCLSGGVDFSNQLQIDEFQLNYPNCIEILGNVEINGNDIVNLDGLSTINVINGNLNIFNNNNLNNITGLASLTTIGGNLFFRGNNLISSLAGLNSLNSIGGFLELFENSSLNDISALSQITSINKHIFISFNQSLQNFNGLHNIVSIGHRLEISRNSVLNLEGLESLTTIGGTLYIIDNDELISLEGLENLNSLNNLEVNFNDNIQSLNGIQNVGSFNIIEMQYNPNLTFCSTDNICSHLESGGSATVTNNSSGCSSITQINTNCDTLSINTFKINEITIYPTIVNDKLTFSGIDALTEIRIFDVSGKVTKAFKTLENKIDLSSYKSGIYFIQFKTQNLISIKKVIKL</sequence>
<dbReference type="InterPro" id="IPR026444">
    <property type="entry name" value="Secre_tail"/>
</dbReference>
<evidence type="ECO:0000256" key="2">
    <source>
        <dbReference type="ARBA" id="ARBA00022512"/>
    </source>
</evidence>
<evidence type="ECO:0000256" key="3">
    <source>
        <dbReference type="ARBA" id="ARBA00022525"/>
    </source>
</evidence>
<comment type="caution">
    <text evidence="7">The sequence shown here is derived from an EMBL/GenBank/DDBJ whole genome shotgun (WGS) entry which is preliminary data.</text>
</comment>
<keyword evidence="2" id="KW-0134">Cell wall</keyword>
<evidence type="ECO:0000256" key="5">
    <source>
        <dbReference type="ARBA" id="ARBA00023180"/>
    </source>
</evidence>
<dbReference type="SUPFAM" id="SSF52058">
    <property type="entry name" value="L domain-like"/>
    <property type="match status" value="2"/>
</dbReference>
<organism evidence="7 8">
    <name type="scientific">Flaviramulus aquimarinus</name>
    <dbReference type="NCBI Taxonomy" id="1170456"/>
    <lineage>
        <taxon>Bacteria</taxon>
        <taxon>Pseudomonadati</taxon>
        <taxon>Bacteroidota</taxon>
        <taxon>Flavobacteriia</taxon>
        <taxon>Flavobacteriales</taxon>
        <taxon>Flavobacteriaceae</taxon>
        <taxon>Flaviramulus</taxon>
    </lineage>
</organism>
<keyword evidence="3" id="KW-0964">Secreted</keyword>
<feature type="domain" description="Secretion system C-terminal sorting" evidence="6">
    <location>
        <begin position="303"/>
        <end position="369"/>
    </location>
</feature>
<evidence type="ECO:0000259" key="6">
    <source>
        <dbReference type="Pfam" id="PF18962"/>
    </source>
</evidence>
<dbReference type="RefSeq" id="WP_345271891.1">
    <property type="nucleotide sequence ID" value="NZ_BAABJH010000001.1"/>
</dbReference>
<dbReference type="InterPro" id="IPR051648">
    <property type="entry name" value="CWI-Assembly_Regulator"/>
</dbReference>
<gene>
    <name evidence="7" type="ORF">GCM10023311_00630</name>
</gene>